<evidence type="ECO:0000313" key="2">
    <source>
        <dbReference type="Proteomes" id="UP001057402"/>
    </source>
</evidence>
<comment type="caution">
    <text evidence="1">The sequence shown here is derived from an EMBL/GenBank/DDBJ whole genome shotgun (WGS) entry which is preliminary data.</text>
</comment>
<evidence type="ECO:0000313" key="1">
    <source>
        <dbReference type="EMBL" id="KAI4385488.1"/>
    </source>
</evidence>
<organism evidence="1 2">
    <name type="scientific">Melastoma candidum</name>
    <dbReference type="NCBI Taxonomy" id="119954"/>
    <lineage>
        <taxon>Eukaryota</taxon>
        <taxon>Viridiplantae</taxon>
        <taxon>Streptophyta</taxon>
        <taxon>Embryophyta</taxon>
        <taxon>Tracheophyta</taxon>
        <taxon>Spermatophyta</taxon>
        <taxon>Magnoliopsida</taxon>
        <taxon>eudicotyledons</taxon>
        <taxon>Gunneridae</taxon>
        <taxon>Pentapetalae</taxon>
        <taxon>rosids</taxon>
        <taxon>malvids</taxon>
        <taxon>Myrtales</taxon>
        <taxon>Melastomataceae</taxon>
        <taxon>Melastomatoideae</taxon>
        <taxon>Melastomateae</taxon>
        <taxon>Melastoma</taxon>
    </lineage>
</organism>
<accession>A0ACB9S7C8</accession>
<gene>
    <name evidence="1" type="ORF">MLD38_003509</name>
</gene>
<dbReference type="Proteomes" id="UP001057402">
    <property type="component" value="Chromosome 2"/>
</dbReference>
<keyword evidence="2" id="KW-1185">Reference proteome</keyword>
<sequence length="165" mass="18735">MRRESRDLVLFYYVLLPLIKATPCLQDSRRVISELPDPRLNGNFPEEEMQIMAYLAKECLLRDPDSRSTMGEVVQILSTIAPKSTRMRSIRADLLEWSSTNSFKTEVVAERPSSVMNSPTPVDIHEDSGVALGEWSDPRSPPREEIINLNPNAENSVDDLCKQME</sequence>
<protein>
    <submittedName>
        <fullName evidence="1">Uncharacterized protein</fullName>
    </submittedName>
</protein>
<proteinExistence type="predicted"/>
<dbReference type="EMBL" id="CM042881">
    <property type="protein sequence ID" value="KAI4385488.1"/>
    <property type="molecule type" value="Genomic_DNA"/>
</dbReference>
<reference evidence="2" key="1">
    <citation type="journal article" date="2023" name="Front. Plant Sci.">
        <title>Chromosomal-level genome assembly of Melastoma candidum provides insights into trichome evolution.</title>
        <authorList>
            <person name="Zhong Y."/>
            <person name="Wu W."/>
            <person name="Sun C."/>
            <person name="Zou P."/>
            <person name="Liu Y."/>
            <person name="Dai S."/>
            <person name="Zhou R."/>
        </authorList>
    </citation>
    <scope>NUCLEOTIDE SEQUENCE [LARGE SCALE GENOMIC DNA]</scope>
</reference>
<name>A0ACB9S7C8_9MYRT</name>